<dbReference type="EC" id="5.6.2.4" evidence="13 15"/>
<dbReference type="SMART" id="SM00490">
    <property type="entry name" value="HELICc"/>
    <property type="match status" value="1"/>
</dbReference>
<dbReference type="NCBIfam" id="NF008165">
    <property type="entry name" value="PRK10917.1-3"/>
    <property type="match status" value="1"/>
</dbReference>
<dbReference type="SUPFAM" id="SSF52540">
    <property type="entry name" value="P-loop containing nucleoside triphosphate hydrolases"/>
    <property type="match status" value="2"/>
</dbReference>
<dbReference type="InterPro" id="IPR014001">
    <property type="entry name" value="Helicase_ATP-bd"/>
</dbReference>
<keyword evidence="5 15" id="KW-0378">Hydrolase</keyword>
<dbReference type="GO" id="GO:0006281">
    <property type="term" value="P:DNA repair"/>
    <property type="evidence" value="ECO:0007669"/>
    <property type="project" value="UniProtKB-UniRule"/>
</dbReference>
<feature type="domain" description="Helicase ATP-binding" evidence="16">
    <location>
        <begin position="276"/>
        <end position="444"/>
    </location>
</feature>
<evidence type="ECO:0000256" key="4">
    <source>
        <dbReference type="ARBA" id="ARBA00022763"/>
    </source>
</evidence>
<dbReference type="InterPro" id="IPR027417">
    <property type="entry name" value="P-loop_NTPase"/>
</dbReference>
<name>A0A2H0V615_9BACT</name>
<dbReference type="GO" id="GO:0005524">
    <property type="term" value="F:ATP binding"/>
    <property type="evidence" value="ECO:0007669"/>
    <property type="project" value="UniProtKB-KW"/>
</dbReference>
<dbReference type="Gene3D" id="3.40.50.300">
    <property type="entry name" value="P-loop containing nucleotide triphosphate hydrolases"/>
    <property type="match status" value="2"/>
</dbReference>
<evidence type="ECO:0000259" key="17">
    <source>
        <dbReference type="PROSITE" id="PS51194"/>
    </source>
</evidence>
<comment type="similarity">
    <text evidence="1 15">Belongs to the helicase family. RecG subfamily.</text>
</comment>
<evidence type="ECO:0000256" key="14">
    <source>
        <dbReference type="ARBA" id="ARBA00048988"/>
    </source>
</evidence>
<accession>A0A2H0V615</accession>
<proteinExistence type="inferred from homology"/>
<sequence>MSMKLSSKIELLPRLGKTTAKRLQYLGIQTIEDLVWYFPFRYEDFSQIRPIRDVQDGDMVTIHGQIEIIASRRSRRQRKVLVEAIINDNSGQMKVVWFNQPYIAKTLKQGEYVYFSGKVEVNNYGTQLLNPDYEKEKAHQDNVHTARIVPVYSLTAGLTEKQLRYFISLAVPLIKNIEENLPPEIISTAKIMSLSDALLNIHFPKDYETLKLAKQRLSFQEMFIVQYLIKKARADLQNNNSIAMKFLEKPTKEFVDRLPFKLTNDQKKAAWEIIQGIGQEKPMNRLLEGDVGSGKTIVVALSMLNVARNGYVAIMMAPTEILAVQHYKNFVKLYQKEKLSIGLLTRSRKEINGEKVTAKKLQEAIDNQEMQIIVGTQALIQDKVKLKDLGLVIIDEQHRFGVKQRKTLIDKEQNLIPHFLSMTATPIPRSLALALYGDLELSIIKELPANRKPIISRLVEEINRDKAYQFTREQITVGRQAFVICPLIDPSDKLGVKSVTEVYERLSKDVFPDLRVKMLHGKLKADEKNQIMQDFYDKKYDILVSTSVIEVGIDVPNATIMMIEGADRFGLAQLHQFRGRVGRGEHQSYCLIFTDNTSQKTLERLKFFVSTKDGFALAEKDLQLRGAGDVYGVKQSGLPDLKLADLSDINLIKKVQDAAGLFIEKYKLKDYSALERMVEKQEITLHFE</sequence>
<gene>
    <name evidence="18" type="ORF">COT97_00675</name>
</gene>
<keyword evidence="11" id="KW-0413">Isomerase</keyword>
<dbReference type="EMBL" id="PFAP01000003">
    <property type="protein sequence ID" value="PIR94544.1"/>
    <property type="molecule type" value="Genomic_DNA"/>
</dbReference>
<comment type="catalytic activity">
    <reaction evidence="14 15">
        <text>ATP + H2O = ADP + phosphate + H(+)</text>
        <dbReference type="Rhea" id="RHEA:13065"/>
        <dbReference type="ChEBI" id="CHEBI:15377"/>
        <dbReference type="ChEBI" id="CHEBI:15378"/>
        <dbReference type="ChEBI" id="CHEBI:30616"/>
        <dbReference type="ChEBI" id="CHEBI:43474"/>
        <dbReference type="ChEBI" id="CHEBI:456216"/>
        <dbReference type="EC" id="5.6.2.4"/>
    </reaction>
</comment>
<keyword evidence="9 15" id="KW-0233">DNA recombination</keyword>
<dbReference type="CDD" id="cd18811">
    <property type="entry name" value="SF2_C_RecG"/>
    <property type="match status" value="1"/>
</dbReference>
<comment type="catalytic activity">
    <reaction evidence="12 15">
        <text>Couples ATP hydrolysis with the unwinding of duplex DNA by translocating in the 3'-5' direction.</text>
        <dbReference type="EC" id="5.6.2.4"/>
    </reaction>
</comment>
<evidence type="ECO:0000259" key="16">
    <source>
        <dbReference type="PROSITE" id="PS51192"/>
    </source>
</evidence>
<evidence type="ECO:0000256" key="6">
    <source>
        <dbReference type="ARBA" id="ARBA00022806"/>
    </source>
</evidence>
<evidence type="ECO:0000256" key="1">
    <source>
        <dbReference type="ARBA" id="ARBA00007504"/>
    </source>
</evidence>
<evidence type="ECO:0000256" key="12">
    <source>
        <dbReference type="ARBA" id="ARBA00034617"/>
    </source>
</evidence>
<dbReference type="PROSITE" id="PS51192">
    <property type="entry name" value="HELICASE_ATP_BIND_1"/>
    <property type="match status" value="1"/>
</dbReference>
<dbReference type="InterPro" id="IPR033454">
    <property type="entry name" value="RecG_wedge"/>
</dbReference>
<evidence type="ECO:0000256" key="3">
    <source>
        <dbReference type="ARBA" id="ARBA00022741"/>
    </source>
</evidence>
<dbReference type="InterPro" id="IPR004609">
    <property type="entry name" value="ATP-dep_DNA_helicase_RecG"/>
</dbReference>
<dbReference type="PANTHER" id="PTHR47964:SF1">
    <property type="entry name" value="ATP-DEPENDENT DNA HELICASE HOMOLOG RECG, CHLOROPLASTIC"/>
    <property type="match status" value="1"/>
</dbReference>
<evidence type="ECO:0000256" key="13">
    <source>
        <dbReference type="ARBA" id="ARBA00034808"/>
    </source>
</evidence>
<comment type="function">
    <text evidence="15">Plays a critical role in recombination and DNA repair. Helps process Holliday junction intermediates to mature products by catalyzing branch migration. Has replication fork regression activity, unwinds stalled or blocked replication forks to make a HJ that can be resolved. Has a DNA unwinding activity characteristic of a DNA helicase with 3'-5' polarity.</text>
</comment>
<dbReference type="CDD" id="cd04488">
    <property type="entry name" value="RecG_wedge_OBF"/>
    <property type="match status" value="1"/>
</dbReference>
<dbReference type="Pfam" id="PF00270">
    <property type="entry name" value="DEAD"/>
    <property type="match status" value="1"/>
</dbReference>
<dbReference type="Pfam" id="PF17191">
    <property type="entry name" value="RecG_wedge"/>
    <property type="match status" value="1"/>
</dbReference>
<protein>
    <recommendedName>
        <fullName evidence="2 15">ATP-dependent DNA helicase RecG</fullName>
        <ecNumber evidence="13 15">5.6.2.4</ecNumber>
    </recommendedName>
</protein>
<evidence type="ECO:0000256" key="7">
    <source>
        <dbReference type="ARBA" id="ARBA00022840"/>
    </source>
</evidence>
<dbReference type="Pfam" id="PF00271">
    <property type="entry name" value="Helicase_C"/>
    <property type="match status" value="1"/>
</dbReference>
<evidence type="ECO:0000256" key="11">
    <source>
        <dbReference type="ARBA" id="ARBA00023235"/>
    </source>
</evidence>
<evidence type="ECO:0000256" key="15">
    <source>
        <dbReference type="RuleBase" id="RU363016"/>
    </source>
</evidence>
<dbReference type="NCBIfam" id="NF008168">
    <property type="entry name" value="PRK10917.2-2"/>
    <property type="match status" value="1"/>
</dbReference>
<dbReference type="SMART" id="SM00487">
    <property type="entry name" value="DEXDc"/>
    <property type="match status" value="1"/>
</dbReference>
<comment type="caution">
    <text evidence="18">The sequence shown here is derived from an EMBL/GenBank/DDBJ whole genome shotgun (WGS) entry which is preliminary data.</text>
</comment>
<evidence type="ECO:0000256" key="10">
    <source>
        <dbReference type="ARBA" id="ARBA00023204"/>
    </source>
</evidence>
<keyword evidence="4 15" id="KW-0227">DNA damage</keyword>
<keyword evidence="10 15" id="KW-0234">DNA repair</keyword>
<dbReference type="InterPro" id="IPR011545">
    <property type="entry name" value="DEAD/DEAH_box_helicase_dom"/>
</dbReference>
<feature type="domain" description="Helicase C-terminal" evidence="17">
    <location>
        <begin position="463"/>
        <end position="623"/>
    </location>
</feature>
<dbReference type="GO" id="GO:0006310">
    <property type="term" value="P:DNA recombination"/>
    <property type="evidence" value="ECO:0007669"/>
    <property type="project" value="UniProtKB-UniRule"/>
</dbReference>
<dbReference type="InterPro" id="IPR001650">
    <property type="entry name" value="Helicase_C-like"/>
</dbReference>
<keyword evidence="3 15" id="KW-0547">Nucleotide-binding</keyword>
<dbReference type="Proteomes" id="UP000229901">
    <property type="component" value="Unassembled WGS sequence"/>
</dbReference>
<keyword evidence="8" id="KW-0238">DNA-binding</keyword>
<dbReference type="GO" id="GO:0016887">
    <property type="term" value="F:ATP hydrolysis activity"/>
    <property type="evidence" value="ECO:0007669"/>
    <property type="project" value="RHEA"/>
</dbReference>
<evidence type="ECO:0000256" key="9">
    <source>
        <dbReference type="ARBA" id="ARBA00023172"/>
    </source>
</evidence>
<dbReference type="PANTHER" id="PTHR47964">
    <property type="entry name" value="ATP-DEPENDENT DNA HELICASE HOMOLOG RECG, CHLOROPLASTIC"/>
    <property type="match status" value="1"/>
</dbReference>
<keyword evidence="7 15" id="KW-0067">ATP-binding</keyword>
<evidence type="ECO:0000313" key="19">
    <source>
        <dbReference type="Proteomes" id="UP000229901"/>
    </source>
</evidence>
<dbReference type="GO" id="GO:0043138">
    <property type="term" value="F:3'-5' DNA helicase activity"/>
    <property type="evidence" value="ECO:0007669"/>
    <property type="project" value="UniProtKB-EC"/>
</dbReference>
<dbReference type="InterPro" id="IPR045562">
    <property type="entry name" value="RecG_dom3_C"/>
</dbReference>
<dbReference type="AlphaFoldDB" id="A0A2H0V615"/>
<dbReference type="InterPro" id="IPR012340">
    <property type="entry name" value="NA-bd_OB-fold"/>
</dbReference>
<reference evidence="19" key="1">
    <citation type="submission" date="2017-09" db="EMBL/GenBank/DDBJ databases">
        <title>Depth-based differentiation of microbial function through sediment-hosted aquifers and enrichment of novel symbionts in the deep terrestrial subsurface.</title>
        <authorList>
            <person name="Probst A.J."/>
            <person name="Ladd B."/>
            <person name="Jarett J.K."/>
            <person name="Geller-Mcgrath D.E."/>
            <person name="Sieber C.M.K."/>
            <person name="Emerson J.B."/>
            <person name="Anantharaman K."/>
            <person name="Thomas B.C."/>
            <person name="Malmstrom R."/>
            <person name="Stieglmeier M."/>
            <person name="Klingl A."/>
            <person name="Woyke T."/>
            <person name="Ryan C.M."/>
            <person name="Banfield J.F."/>
        </authorList>
    </citation>
    <scope>NUCLEOTIDE SEQUENCE [LARGE SCALE GENOMIC DNA]</scope>
</reference>
<keyword evidence="6 15" id="KW-0347">Helicase</keyword>
<dbReference type="Pfam" id="PF19833">
    <property type="entry name" value="RecG_dom3_C"/>
    <property type="match status" value="1"/>
</dbReference>
<dbReference type="InterPro" id="IPR047112">
    <property type="entry name" value="RecG/Mfd"/>
</dbReference>
<evidence type="ECO:0000313" key="18">
    <source>
        <dbReference type="EMBL" id="PIR94544.1"/>
    </source>
</evidence>
<dbReference type="NCBIfam" id="TIGR00643">
    <property type="entry name" value="recG"/>
    <property type="match status" value="1"/>
</dbReference>
<organism evidence="18 19">
    <name type="scientific">Candidatus Falkowbacteria bacterium CG10_big_fil_rev_8_21_14_0_10_39_11</name>
    <dbReference type="NCBI Taxonomy" id="1974565"/>
    <lineage>
        <taxon>Bacteria</taxon>
        <taxon>Candidatus Falkowiibacteriota</taxon>
    </lineage>
</organism>
<evidence type="ECO:0000256" key="2">
    <source>
        <dbReference type="ARBA" id="ARBA00017846"/>
    </source>
</evidence>
<evidence type="ECO:0000256" key="5">
    <source>
        <dbReference type="ARBA" id="ARBA00022801"/>
    </source>
</evidence>
<dbReference type="GO" id="GO:0003677">
    <property type="term" value="F:DNA binding"/>
    <property type="evidence" value="ECO:0007669"/>
    <property type="project" value="UniProtKB-KW"/>
</dbReference>
<dbReference type="PROSITE" id="PS51194">
    <property type="entry name" value="HELICASE_CTER"/>
    <property type="match status" value="1"/>
</dbReference>
<dbReference type="SUPFAM" id="SSF50249">
    <property type="entry name" value="Nucleic acid-binding proteins"/>
    <property type="match status" value="1"/>
</dbReference>
<evidence type="ECO:0000256" key="8">
    <source>
        <dbReference type="ARBA" id="ARBA00023125"/>
    </source>
</evidence>
<dbReference type="Gene3D" id="2.40.50.140">
    <property type="entry name" value="Nucleic acid-binding proteins"/>
    <property type="match status" value="1"/>
</dbReference>